<keyword evidence="1" id="KW-0732">Signal</keyword>
<reference evidence="2 3" key="1">
    <citation type="submission" date="2017-03" db="EMBL/GenBank/DDBJ databases">
        <authorList>
            <person name="Afonso C.L."/>
            <person name="Miller P.J."/>
            <person name="Scott M.A."/>
            <person name="Spackman E."/>
            <person name="Goraichik I."/>
            <person name="Dimitrov K.M."/>
            <person name="Suarez D.L."/>
            <person name="Swayne D.E."/>
        </authorList>
    </citation>
    <scope>NUCLEOTIDE SEQUENCE [LARGE SCALE GENOMIC DNA]</scope>
    <source>
        <strain evidence="2 3">CECT 7680</strain>
    </source>
</reference>
<keyword evidence="3" id="KW-1185">Reference proteome</keyword>
<dbReference type="AlphaFoldDB" id="A0A1Y5TUS0"/>
<sequence>MTRHLSRTYLGSAAACAICLFSAPAAFADLTADDVWQQWRGYMERAGYDVKPGATDANSGTLTVSDLALTMSMEGTDVSMTMPEITFRENGDGTVDIGFPASFPLDVMVKEGGEDVALTMTFTHEGLAMTASGDPEETTYDMAADSFGISLDKVEAEGETYEDAASATMEGIAGRYALSAGEVMGYMSDLTADSLSYTVDIADSEGAVKLDGSLTGITSKSTGSMPSEGDPEDMAKYLADGFSADATMGFTGASYAMEAGGEGETVSVQGQSGAGDLGVTFSSGGIGYSGALTDLVLAISGSEIPLPSIDISMGEYGFNFLMPVSKSDAPEDFASAIRFVDLTVSDMIWGLFDPAGVLPRDPATVEIDLSGKANWAVDIFDPENAEAMMGDSLPGEVHELTLNALQVKLAGADLTGSGAFTFDNDDLQTFPGMPRPEGAVNLKLVGGNGLLDKLGQMGLMPEEQLMGARMMLGLFARPGDGEDTLTSTIEIDANGGVLANGQRLR</sequence>
<dbReference type="Pfam" id="PF09898">
    <property type="entry name" value="DUF2125"/>
    <property type="match status" value="1"/>
</dbReference>
<organism evidence="2 3">
    <name type="scientific">Pseudoruegeria aquimaris</name>
    <dbReference type="NCBI Taxonomy" id="393663"/>
    <lineage>
        <taxon>Bacteria</taxon>
        <taxon>Pseudomonadati</taxon>
        <taxon>Pseudomonadota</taxon>
        <taxon>Alphaproteobacteria</taxon>
        <taxon>Rhodobacterales</taxon>
        <taxon>Roseobacteraceae</taxon>
        <taxon>Pseudoruegeria</taxon>
    </lineage>
</organism>
<gene>
    <name evidence="2" type="ORF">PSA7680_03627</name>
</gene>
<evidence type="ECO:0000313" key="3">
    <source>
        <dbReference type="Proteomes" id="UP000193409"/>
    </source>
</evidence>
<protein>
    <recommendedName>
        <fullName evidence="4">DUF2125 domain-containing protein</fullName>
    </recommendedName>
</protein>
<dbReference type="InterPro" id="IPR018666">
    <property type="entry name" value="DUF2125"/>
</dbReference>
<name>A0A1Y5TUS0_9RHOB</name>
<dbReference type="OrthoDB" id="7791409at2"/>
<proteinExistence type="predicted"/>
<feature type="chain" id="PRO_5011004854" description="DUF2125 domain-containing protein" evidence="1">
    <location>
        <begin position="29"/>
        <end position="505"/>
    </location>
</feature>
<dbReference type="Proteomes" id="UP000193409">
    <property type="component" value="Unassembled WGS sequence"/>
</dbReference>
<feature type="signal peptide" evidence="1">
    <location>
        <begin position="1"/>
        <end position="28"/>
    </location>
</feature>
<dbReference type="EMBL" id="FWFQ01000050">
    <property type="protein sequence ID" value="SLN68772.1"/>
    <property type="molecule type" value="Genomic_DNA"/>
</dbReference>
<evidence type="ECO:0000313" key="2">
    <source>
        <dbReference type="EMBL" id="SLN68772.1"/>
    </source>
</evidence>
<evidence type="ECO:0000256" key="1">
    <source>
        <dbReference type="SAM" id="SignalP"/>
    </source>
</evidence>
<evidence type="ECO:0008006" key="4">
    <source>
        <dbReference type="Google" id="ProtNLM"/>
    </source>
</evidence>
<accession>A0A1Y5TUS0</accession>